<dbReference type="Proteomes" id="UP000319852">
    <property type="component" value="Chromosome"/>
</dbReference>
<name>A0A517N2W8_9BACT</name>
<gene>
    <name evidence="1" type="ORF">HG15A2_48190</name>
</gene>
<proteinExistence type="predicted"/>
<organism evidence="1 2">
    <name type="scientific">Adhaeretor mobilis</name>
    <dbReference type="NCBI Taxonomy" id="1930276"/>
    <lineage>
        <taxon>Bacteria</taxon>
        <taxon>Pseudomonadati</taxon>
        <taxon>Planctomycetota</taxon>
        <taxon>Planctomycetia</taxon>
        <taxon>Pirellulales</taxon>
        <taxon>Lacipirellulaceae</taxon>
        <taxon>Adhaeretor</taxon>
    </lineage>
</organism>
<protein>
    <submittedName>
        <fullName evidence="1">Uncharacterized protein</fullName>
    </submittedName>
</protein>
<sequence length="225" mass="25355">MIDGQRLRWFAASQHRQKTARSHSFTTSSYARRLRIEELESRQMLTADFGVNVVQNPGAEQGIDHWNMGYHSDDLEVRSYGGDSVPAVADRPAELENKLWYGSGAGDQDDRRLAQQIAFDFPIALVDSGSLYVDFSAYLGGWQHQDETDNARLWFRGENFVDVIQIYELIGPSSTERNDQTTLIKRELPNVPVPVGTRSANGPCRLIPLNERHSELCESVEDLAA</sequence>
<accession>A0A517N2W8</accession>
<evidence type="ECO:0000313" key="1">
    <source>
        <dbReference type="EMBL" id="QDT01477.1"/>
    </source>
</evidence>
<keyword evidence="2" id="KW-1185">Reference proteome</keyword>
<reference evidence="1 2" key="1">
    <citation type="submission" date="2019-02" db="EMBL/GenBank/DDBJ databases">
        <title>Deep-cultivation of Planctomycetes and their phenomic and genomic characterization uncovers novel biology.</title>
        <authorList>
            <person name="Wiegand S."/>
            <person name="Jogler M."/>
            <person name="Boedeker C."/>
            <person name="Pinto D."/>
            <person name="Vollmers J."/>
            <person name="Rivas-Marin E."/>
            <person name="Kohn T."/>
            <person name="Peeters S.H."/>
            <person name="Heuer A."/>
            <person name="Rast P."/>
            <person name="Oberbeckmann S."/>
            <person name="Bunk B."/>
            <person name="Jeske O."/>
            <person name="Meyerdierks A."/>
            <person name="Storesund J.E."/>
            <person name="Kallscheuer N."/>
            <person name="Luecker S."/>
            <person name="Lage O.M."/>
            <person name="Pohl T."/>
            <person name="Merkel B.J."/>
            <person name="Hornburger P."/>
            <person name="Mueller R.-W."/>
            <person name="Bruemmer F."/>
            <person name="Labrenz M."/>
            <person name="Spormann A.M."/>
            <person name="Op den Camp H."/>
            <person name="Overmann J."/>
            <person name="Amann R."/>
            <person name="Jetten M.S.M."/>
            <person name="Mascher T."/>
            <person name="Medema M.H."/>
            <person name="Devos D.P."/>
            <person name="Kaster A.-K."/>
            <person name="Ovreas L."/>
            <person name="Rohde M."/>
            <person name="Galperin M.Y."/>
            <person name="Jogler C."/>
        </authorList>
    </citation>
    <scope>NUCLEOTIDE SEQUENCE [LARGE SCALE GENOMIC DNA]</scope>
    <source>
        <strain evidence="1 2">HG15A2</strain>
    </source>
</reference>
<dbReference type="RefSeq" id="WP_218932192.1">
    <property type="nucleotide sequence ID" value="NZ_CP036263.1"/>
</dbReference>
<dbReference type="EMBL" id="CP036263">
    <property type="protein sequence ID" value="QDT01477.1"/>
    <property type="molecule type" value="Genomic_DNA"/>
</dbReference>
<evidence type="ECO:0000313" key="2">
    <source>
        <dbReference type="Proteomes" id="UP000319852"/>
    </source>
</evidence>
<dbReference type="KEGG" id="amob:HG15A2_48190"/>
<dbReference type="AlphaFoldDB" id="A0A517N2W8"/>